<comment type="caution">
    <text evidence="5">The sequence shown here is derived from an EMBL/GenBank/DDBJ whole genome shotgun (WGS) entry which is preliminary data.</text>
</comment>
<dbReference type="InterPro" id="IPR012340">
    <property type="entry name" value="NA-bd_OB-fold"/>
</dbReference>
<evidence type="ECO:0000256" key="3">
    <source>
        <dbReference type="ARBA" id="ARBA00023274"/>
    </source>
</evidence>
<dbReference type="GO" id="GO:0003735">
    <property type="term" value="F:structural constituent of ribosome"/>
    <property type="evidence" value="ECO:0007669"/>
    <property type="project" value="TreeGrafter"/>
</dbReference>
<dbReference type="InterPro" id="IPR050437">
    <property type="entry name" value="Ribos_protein_bS1-like"/>
</dbReference>
<evidence type="ECO:0000313" key="5">
    <source>
        <dbReference type="EMBL" id="EWM53854.1"/>
    </source>
</evidence>
<dbReference type="OrthoDB" id="1777747at2"/>
<dbReference type="GO" id="GO:1990904">
    <property type="term" value="C:ribonucleoprotein complex"/>
    <property type="evidence" value="ECO:0007669"/>
    <property type="project" value="UniProtKB-KW"/>
</dbReference>
<keyword evidence="6" id="KW-1185">Reference proteome</keyword>
<dbReference type="eggNOG" id="COG0539">
    <property type="taxonomic scope" value="Bacteria"/>
</dbReference>
<dbReference type="GO" id="GO:0003729">
    <property type="term" value="F:mRNA binding"/>
    <property type="evidence" value="ECO:0007669"/>
    <property type="project" value="TreeGrafter"/>
</dbReference>
<feature type="domain" description="S1 motif" evidence="4">
    <location>
        <begin position="125"/>
        <end position="192"/>
    </location>
</feature>
<dbReference type="SMART" id="SM00316">
    <property type="entry name" value="S1"/>
    <property type="match status" value="2"/>
</dbReference>
<organism evidence="5 6">
    <name type="scientific">Ruminococcus flavefaciens 007c</name>
    <dbReference type="NCBI Taxonomy" id="1341157"/>
    <lineage>
        <taxon>Bacteria</taxon>
        <taxon>Bacillati</taxon>
        <taxon>Bacillota</taxon>
        <taxon>Clostridia</taxon>
        <taxon>Eubacteriales</taxon>
        <taxon>Oscillospiraceae</taxon>
        <taxon>Ruminococcus</taxon>
    </lineage>
</organism>
<keyword evidence="3" id="KW-0687">Ribonucleoprotein</keyword>
<evidence type="ECO:0000259" key="4">
    <source>
        <dbReference type="PROSITE" id="PS50126"/>
    </source>
</evidence>
<dbReference type="GO" id="GO:0006412">
    <property type="term" value="P:translation"/>
    <property type="evidence" value="ECO:0007669"/>
    <property type="project" value="TreeGrafter"/>
</dbReference>
<keyword evidence="2" id="KW-0689">Ribosomal protein</keyword>
<dbReference type="PATRIC" id="fig|1341157.4.peg.1498"/>
<evidence type="ECO:0000313" key="6">
    <source>
        <dbReference type="Proteomes" id="UP000019365"/>
    </source>
</evidence>
<dbReference type="EMBL" id="ATAX01000023">
    <property type="protein sequence ID" value="EWM53854.1"/>
    <property type="molecule type" value="Genomic_DNA"/>
</dbReference>
<dbReference type="InterPro" id="IPR003029">
    <property type="entry name" value="S1_domain"/>
</dbReference>
<gene>
    <name evidence="5" type="ORF">RF007C_09080</name>
</gene>
<dbReference type="Gene3D" id="2.40.50.140">
    <property type="entry name" value="Nucleic acid-binding proteins"/>
    <property type="match status" value="2"/>
</dbReference>
<dbReference type="RefSeq" id="WP_037298768.1">
    <property type="nucleotide sequence ID" value="NZ_ATAX01000023.1"/>
</dbReference>
<name>W7UQX6_RUMFL</name>
<evidence type="ECO:0000256" key="1">
    <source>
        <dbReference type="ARBA" id="ARBA00006767"/>
    </source>
</evidence>
<sequence length="305" mass="33738">MQYRPEGCIIDTEENKRLTATPEGLTEAIKKGIILEARALMCTNSHDLIVDLPCAKGIIRRIDGAEGIKEGSTRDIALISRVNKIVCFKVKQLYLSENNELTAELSRKAAQEECAAEYISSLAAGDIIEARVTHHEKFGSFVDIGCGLPSLLPIDTMSVSRIVHPSDRFKTGQLIKVIVNANVNGRIYLTHKELLGTWSENAALFSPGETVPGIVRSVEEYGIFIELTPNLAGLAEPREGIVPGDSVSVYIKTIIPDKMKIKLIIVDVCDCSPQTPLKYFINSAHIDRWEYSTSLSEKNIYSDFR</sequence>
<dbReference type="Pfam" id="PF00575">
    <property type="entry name" value="S1"/>
    <property type="match status" value="1"/>
</dbReference>
<dbReference type="PANTHER" id="PTHR10724">
    <property type="entry name" value="30S RIBOSOMAL PROTEIN S1"/>
    <property type="match status" value="1"/>
</dbReference>
<evidence type="ECO:0000256" key="2">
    <source>
        <dbReference type="ARBA" id="ARBA00022980"/>
    </source>
</evidence>
<dbReference type="Proteomes" id="UP000019365">
    <property type="component" value="Unassembled WGS sequence"/>
</dbReference>
<reference evidence="5 6" key="1">
    <citation type="journal article" date="2014" name="PLoS ONE">
        <title>Rumen cellulosomics: divergent fiber-degrading strategies revealed by comparative genome-wide analysis of six ruminococcal strains.</title>
        <authorList>
            <person name="Dassa B."/>
            <person name="Borovok I."/>
            <person name="Ruimy-Israeli V."/>
            <person name="Lamed R."/>
            <person name="Flint H.J."/>
            <person name="Duncan S.H."/>
            <person name="Henrissat B."/>
            <person name="Coutinho P."/>
            <person name="Morrison M."/>
            <person name="Mosoni P."/>
            <person name="Yeoman C.J."/>
            <person name="White B.A."/>
            <person name="Bayer E.A."/>
        </authorList>
    </citation>
    <scope>NUCLEOTIDE SEQUENCE [LARGE SCALE GENOMIC DNA]</scope>
    <source>
        <strain evidence="5 6">007c</strain>
    </source>
</reference>
<dbReference type="AlphaFoldDB" id="W7UQX6"/>
<dbReference type="PROSITE" id="PS50126">
    <property type="entry name" value="S1"/>
    <property type="match status" value="2"/>
</dbReference>
<feature type="domain" description="S1 motif" evidence="4">
    <location>
        <begin position="208"/>
        <end position="234"/>
    </location>
</feature>
<dbReference type="SUPFAM" id="SSF50249">
    <property type="entry name" value="Nucleic acid-binding proteins"/>
    <property type="match status" value="2"/>
</dbReference>
<comment type="similarity">
    <text evidence="1">Belongs to the bacterial ribosomal protein bS1 family.</text>
</comment>
<dbReference type="GO" id="GO:0005840">
    <property type="term" value="C:ribosome"/>
    <property type="evidence" value="ECO:0007669"/>
    <property type="project" value="UniProtKB-KW"/>
</dbReference>
<protein>
    <recommendedName>
        <fullName evidence="4">S1 motif domain-containing protein</fullName>
    </recommendedName>
</protein>
<proteinExistence type="inferred from homology"/>
<accession>W7UQX6</accession>
<dbReference type="PANTHER" id="PTHR10724:SF7">
    <property type="entry name" value="SMALL RIBOSOMAL SUBUNIT PROTEIN BS1C"/>
    <property type="match status" value="1"/>
</dbReference>